<evidence type="ECO:0008006" key="5">
    <source>
        <dbReference type="Google" id="ProtNLM"/>
    </source>
</evidence>
<dbReference type="PROSITE" id="PS50879">
    <property type="entry name" value="RNASE_H_1"/>
    <property type="match status" value="1"/>
</dbReference>
<dbReference type="PANTHER" id="PTHR33116">
    <property type="entry name" value="REVERSE TRANSCRIPTASE ZINC-BINDING DOMAIN-CONTAINING PROTEIN-RELATED-RELATED"/>
    <property type="match status" value="1"/>
</dbReference>
<dbReference type="Gene3D" id="3.30.420.10">
    <property type="entry name" value="Ribonuclease H-like superfamily/Ribonuclease H"/>
    <property type="match status" value="1"/>
</dbReference>
<dbReference type="InterPro" id="IPR002156">
    <property type="entry name" value="RNaseH_domain"/>
</dbReference>
<reference evidence="3" key="1">
    <citation type="submission" date="2020-01" db="EMBL/GenBank/DDBJ databases">
        <authorList>
            <person name="Mishra B."/>
        </authorList>
    </citation>
    <scope>NUCLEOTIDE SEQUENCE [LARGE SCALE GENOMIC DNA]</scope>
</reference>
<dbReference type="PROSITE" id="PS50878">
    <property type="entry name" value="RT_POL"/>
    <property type="match status" value="1"/>
</dbReference>
<dbReference type="Pfam" id="PF13456">
    <property type="entry name" value="RVT_3"/>
    <property type="match status" value="1"/>
</dbReference>
<protein>
    <recommendedName>
        <fullName evidence="5">Reverse transcriptase domain-containing protein</fullName>
    </recommendedName>
</protein>
<dbReference type="Proteomes" id="UP000467841">
    <property type="component" value="Unassembled WGS sequence"/>
</dbReference>
<gene>
    <name evidence="3" type="ORF">MERR_LOCUS6946</name>
</gene>
<feature type="domain" description="RNase H type-1" evidence="2">
    <location>
        <begin position="852"/>
        <end position="982"/>
    </location>
</feature>
<dbReference type="InterPro" id="IPR036397">
    <property type="entry name" value="RNaseH_sf"/>
</dbReference>
<dbReference type="EMBL" id="CACVBM020000477">
    <property type="protein sequence ID" value="CAA7019711.1"/>
    <property type="molecule type" value="Genomic_DNA"/>
</dbReference>
<dbReference type="PANTHER" id="PTHR33116:SF75">
    <property type="entry name" value="RIBONUCLEASE H PROTEIN"/>
    <property type="match status" value="1"/>
</dbReference>
<evidence type="ECO:0000259" key="1">
    <source>
        <dbReference type="PROSITE" id="PS50878"/>
    </source>
</evidence>
<dbReference type="SUPFAM" id="SSF56672">
    <property type="entry name" value="DNA/RNA polymerases"/>
    <property type="match status" value="1"/>
</dbReference>
<dbReference type="InterPro" id="IPR044730">
    <property type="entry name" value="RNase_H-like_dom_plant"/>
</dbReference>
<dbReference type="Pfam" id="PF00078">
    <property type="entry name" value="RVT_1"/>
    <property type="match status" value="1"/>
</dbReference>
<proteinExistence type="predicted"/>
<dbReference type="CDD" id="cd06222">
    <property type="entry name" value="RNase_H_like"/>
    <property type="match status" value="1"/>
</dbReference>
<dbReference type="InterPro" id="IPR026960">
    <property type="entry name" value="RVT-Znf"/>
</dbReference>
<accession>A0A6D2I3A5</accession>
<dbReference type="GO" id="GO:0004523">
    <property type="term" value="F:RNA-DNA hybrid ribonuclease activity"/>
    <property type="evidence" value="ECO:0007669"/>
    <property type="project" value="InterPro"/>
</dbReference>
<dbReference type="AlphaFoldDB" id="A0A6D2I3A5"/>
<evidence type="ECO:0000313" key="3">
    <source>
        <dbReference type="EMBL" id="CAA7019711.1"/>
    </source>
</evidence>
<feature type="domain" description="Reverse transcriptase" evidence="1">
    <location>
        <begin position="118"/>
        <end position="399"/>
    </location>
</feature>
<name>A0A6D2I3A5_9BRAS</name>
<dbReference type="InterPro" id="IPR012337">
    <property type="entry name" value="RNaseH-like_sf"/>
</dbReference>
<dbReference type="SUPFAM" id="SSF53098">
    <property type="entry name" value="Ribonuclease H-like"/>
    <property type="match status" value="1"/>
</dbReference>
<keyword evidence="4" id="KW-1185">Reference proteome</keyword>
<dbReference type="Pfam" id="PF13966">
    <property type="entry name" value="zf-RVT"/>
    <property type="match status" value="1"/>
</dbReference>
<dbReference type="OrthoDB" id="1107337at2759"/>
<dbReference type="CDD" id="cd01650">
    <property type="entry name" value="RT_nLTR_like"/>
    <property type="match status" value="1"/>
</dbReference>
<evidence type="ECO:0000313" key="4">
    <source>
        <dbReference type="Proteomes" id="UP000467841"/>
    </source>
</evidence>
<dbReference type="InterPro" id="IPR043502">
    <property type="entry name" value="DNA/RNA_pol_sf"/>
</dbReference>
<dbReference type="InterPro" id="IPR000477">
    <property type="entry name" value="RT_dom"/>
</dbReference>
<organism evidence="3 4">
    <name type="scientific">Microthlaspi erraticum</name>
    <dbReference type="NCBI Taxonomy" id="1685480"/>
    <lineage>
        <taxon>Eukaryota</taxon>
        <taxon>Viridiplantae</taxon>
        <taxon>Streptophyta</taxon>
        <taxon>Embryophyta</taxon>
        <taxon>Tracheophyta</taxon>
        <taxon>Spermatophyta</taxon>
        <taxon>Magnoliopsida</taxon>
        <taxon>eudicotyledons</taxon>
        <taxon>Gunneridae</taxon>
        <taxon>Pentapetalae</taxon>
        <taxon>rosids</taxon>
        <taxon>malvids</taxon>
        <taxon>Brassicales</taxon>
        <taxon>Brassicaceae</taxon>
        <taxon>Coluteocarpeae</taxon>
        <taxon>Microthlaspi</taxon>
    </lineage>
</organism>
<dbReference type="GO" id="GO:0003676">
    <property type="term" value="F:nucleic acid binding"/>
    <property type="evidence" value="ECO:0007669"/>
    <property type="project" value="InterPro"/>
</dbReference>
<comment type="caution">
    <text evidence="3">The sequence shown here is derived from an EMBL/GenBank/DDBJ whole genome shotgun (WGS) entry which is preliminary data.</text>
</comment>
<evidence type="ECO:0000259" key="2">
    <source>
        <dbReference type="PROSITE" id="PS50879"/>
    </source>
</evidence>
<sequence>MSTVIRRNRNRIDMLKNDAGVWVSNTQELEKLAIEYYRRLYSMMDVEEVVPRLPSEGFVPLSPADHTHLNKPFTAGEVERAVKEMGKYKAPGPEGFQPVFYQHCWDIVGDSVVRFVLEFFRTGNLPPNTNDVMIVLLEKVTKPEKITQFRPISLCNVLFKTITKAMVVRLKQVITKLIGPAQASFIPGRLSTDNIVIVQEAVHSTRRKKGRTGWMLLKLDLEKAYDRIRWDFLEDTLVAVGLSESWVRWIMQCVTGPSMNLLWNGEKIEPFKPSRGLRQGDPISPYLFVLCMERLCHLISRATAEKKWKPIKLSRGGPELSHICFADDLIFFAEASVAQVRVIRNILETFCVASGQKVSLEKSKIFFSHNVSRELEKAISDESGISSTRELGKYLGMPVLQRRINKETFGAVVERVSARLAGWKSHVLSFAGRVTLTKSVLSSIPVHLMSSIMLPKSTLASLEKVSRSFIWGSTVAKRRFHLLSWSKICRPKEEGGLGIRSAGDMNTSLISKVGWRLLHDETSLWARVVRKKYKVGDVHDRSWLGAKSNWSMVWKSVTTGLREVVFQGQSWVIGDGHSIRFWTDKWLTSRALEENVVTNLPANYGTLTARDLWSQETGWRFDCIAPYVSETTCLELRAIILDCVTGVKDRLSWSGNADGQFSVRSAFTLLTSDTTPRPDMEAFFKRVWRVKVPERVRVFLWLVSHQVIMTNVERKRRHLCDSDVCSVCKGGFETILHVLRDCPSILGIWNRVVPARLRQEFFSKSLLEWLFENLQDVPSSDGPPWATTFAMAIWWAWKWRCGNVFGENQRCPDRVRFIKELAREVWMANEMVQSQSRGSIREERQIGWIPPTGDWFKLNTDGASRGNPGLAAAGGVLRDAEGRWCRGFILNIGRCSAPLAELCGVYYGLVIAWEHKCSRVELEVDSELVVGFLQTGISESHPLSFLVRLCHGLIAKDWIVRVSHVYREANCLADGLANYAYSFPVGFSYLDVVLVEVVSLFEADELGSTRPRRIRM</sequence>